<protein>
    <submittedName>
        <fullName evidence="2">Uncharacterized protein</fullName>
    </submittedName>
</protein>
<sequence length="100" mass="11491">MDRRSSDLAVIREQQLDGMRNAEKTKQRPERPLLSKPSHAQAPSKNVGASLRLLPENLLPEHTKRWQEVLLRQLHYSASLLAAHLAYYHTFDSDLGELCF</sequence>
<comment type="caution">
    <text evidence="2">The sequence shown here is derived from an EMBL/GenBank/DDBJ whole genome shotgun (WGS) entry which is preliminary data.</text>
</comment>
<name>A0A9Q5HVP0_SANBA</name>
<reference evidence="2" key="1">
    <citation type="submission" date="2016-06" db="EMBL/GenBank/DDBJ databases">
        <title>Draft Genome sequence of the fungus Inonotus baumii.</title>
        <authorList>
            <person name="Zhu H."/>
            <person name="Lin W."/>
        </authorList>
    </citation>
    <scope>NUCLEOTIDE SEQUENCE</scope>
    <source>
        <strain evidence="2">821</strain>
    </source>
</reference>
<proteinExistence type="predicted"/>
<evidence type="ECO:0000313" key="3">
    <source>
        <dbReference type="Proteomes" id="UP000757232"/>
    </source>
</evidence>
<keyword evidence="3" id="KW-1185">Reference proteome</keyword>
<dbReference type="Proteomes" id="UP000757232">
    <property type="component" value="Unassembled WGS sequence"/>
</dbReference>
<accession>A0A9Q5HVP0</accession>
<evidence type="ECO:0000313" key="2">
    <source>
        <dbReference type="EMBL" id="OCB86863.1"/>
    </source>
</evidence>
<gene>
    <name evidence="2" type="ORF">A7U60_g6036</name>
</gene>
<organism evidence="2 3">
    <name type="scientific">Sanghuangporus baumii</name>
    <name type="common">Phellinus baumii</name>
    <dbReference type="NCBI Taxonomy" id="108892"/>
    <lineage>
        <taxon>Eukaryota</taxon>
        <taxon>Fungi</taxon>
        <taxon>Dikarya</taxon>
        <taxon>Basidiomycota</taxon>
        <taxon>Agaricomycotina</taxon>
        <taxon>Agaricomycetes</taxon>
        <taxon>Hymenochaetales</taxon>
        <taxon>Hymenochaetaceae</taxon>
        <taxon>Sanghuangporus</taxon>
    </lineage>
</organism>
<dbReference type="AlphaFoldDB" id="A0A9Q5HVP0"/>
<feature type="region of interest" description="Disordered" evidence="1">
    <location>
        <begin position="1"/>
        <end position="48"/>
    </location>
</feature>
<dbReference type="EMBL" id="LNZH02000198">
    <property type="protein sequence ID" value="OCB86863.1"/>
    <property type="molecule type" value="Genomic_DNA"/>
</dbReference>
<evidence type="ECO:0000256" key="1">
    <source>
        <dbReference type="SAM" id="MobiDB-lite"/>
    </source>
</evidence>
<feature type="compositionally biased region" description="Basic and acidic residues" evidence="1">
    <location>
        <begin position="20"/>
        <end position="33"/>
    </location>
</feature>